<reference evidence="2" key="2">
    <citation type="submission" date="2020-11" db="EMBL/GenBank/DDBJ databases">
        <authorList>
            <person name="McCartney M.A."/>
            <person name="Auch B."/>
            <person name="Kono T."/>
            <person name="Mallez S."/>
            <person name="Becker A."/>
            <person name="Gohl D.M."/>
            <person name="Silverstein K.A.T."/>
            <person name="Koren S."/>
            <person name="Bechman K.B."/>
            <person name="Herman A."/>
            <person name="Abrahante J.E."/>
            <person name="Garbe J."/>
        </authorList>
    </citation>
    <scope>NUCLEOTIDE SEQUENCE</scope>
    <source>
        <strain evidence="2">Duluth1</strain>
        <tissue evidence="2">Whole animal</tissue>
    </source>
</reference>
<protein>
    <submittedName>
        <fullName evidence="2">Uncharacterized protein</fullName>
    </submittedName>
</protein>
<evidence type="ECO:0000313" key="2">
    <source>
        <dbReference type="EMBL" id="KAH3880115.1"/>
    </source>
</evidence>
<feature type="compositionally biased region" description="Basic and acidic residues" evidence="1">
    <location>
        <begin position="21"/>
        <end position="36"/>
    </location>
</feature>
<keyword evidence="3" id="KW-1185">Reference proteome</keyword>
<dbReference type="AlphaFoldDB" id="A0A9D4MMP7"/>
<evidence type="ECO:0000256" key="1">
    <source>
        <dbReference type="SAM" id="MobiDB-lite"/>
    </source>
</evidence>
<feature type="region of interest" description="Disordered" evidence="1">
    <location>
        <begin position="14"/>
        <end position="38"/>
    </location>
</feature>
<evidence type="ECO:0000313" key="3">
    <source>
        <dbReference type="Proteomes" id="UP000828390"/>
    </source>
</evidence>
<dbReference type="EMBL" id="JAIWYP010000001">
    <property type="protein sequence ID" value="KAH3880115.1"/>
    <property type="molecule type" value="Genomic_DNA"/>
</dbReference>
<proteinExistence type="predicted"/>
<gene>
    <name evidence="2" type="ORF">DPMN_004028</name>
</gene>
<comment type="caution">
    <text evidence="2">The sequence shown here is derived from an EMBL/GenBank/DDBJ whole genome shotgun (WGS) entry which is preliminary data.</text>
</comment>
<reference evidence="2" key="1">
    <citation type="journal article" date="2019" name="bioRxiv">
        <title>The Genome of the Zebra Mussel, Dreissena polymorpha: A Resource for Invasive Species Research.</title>
        <authorList>
            <person name="McCartney M.A."/>
            <person name="Auch B."/>
            <person name="Kono T."/>
            <person name="Mallez S."/>
            <person name="Zhang Y."/>
            <person name="Obille A."/>
            <person name="Becker A."/>
            <person name="Abrahante J.E."/>
            <person name="Garbe J."/>
            <person name="Badalamenti J.P."/>
            <person name="Herman A."/>
            <person name="Mangelson H."/>
            <person name="Liachko I."/>
            <person name="Sullivan S."/>
            <person name="Sone E.D."/>
            <person name="Koren S."/>
            <person name="Silverstein K.A.T."/>
            <person name="Beckman K.B."/>
            <person name="Gohl D.M."/>
        </authorList>
    </citation>
    <scope>NUCLEOTIDE SEQUENCE</scope>
    <source>
        <strain evidence="2">Duluth1</strain>
        <tissue evidence="2">Whole animal</tissue>
    </source>
</reference>
<accession>A0A9D4MMP7</accession>
<dbReference type="Proteomes" id="UP000828390">
    <property type="component" value="Unassembled WGS sequence"/>
</dbReference>
<name>A0A9D4MMP7_DREPO</name>
<organism evidence="2 3">
    <name type="scientific">Dreissena polymorpha</name>
    <name type="common">Zebra mussel</name>
    <name type="synonym">Mytilus polymorpha</name>
    <dbReference type="NCBI Taxonomy" id="45954"/>
    <lineage>
        <taxon>Eukaryota</taxon>
        <taxon>Metazoa</taxon>
        <taxon>Spiralia</taxon>
        <taxon>Lophotrochozoa</taxon>
        <taxon>Mollusca</taxon>
        <taxon>Bivalvia</taxon>
        <taxon>Autobranchia</taxon>
        <taxon>Heteroconchia</taxon>
        <taxon>Euheterodonta</taxon>
        <taxon>Imparidentia</taxon>
        <taxon>Neoheterodontei</taxon>
        <taxon>Myida</taxon>
        <taxon>Dreissenoidea</taxon>
        <taxon>Dreissenidae</taxon>
        <taxon>Dreissena</taxon>
    </lineage>
</organism>
<sequence>MLKDREIIKVAQVDAKRKKKEEREQRKKDKQEEKQQKLRYAKKKIKRNRRQGVLRSLSMRRGKGVLTHLLRLTPKEMSALLRATTI</sequence>